<accession>A0A140CTQ0</accession>
<dbReference type="RefSeq" id="YP_009506615.1">
    <property type="nucleotide sequence ID" value="NC_038491.1"/>
</dbReference>
<organism evidence="1 2">
    <name type="scientific">Pteropus associated gemycircularvirus 8</name>
    <dbReference type="NCBI Taxonomy" id="1985402"/>
    <lineage>
        <taxon>Viruses</taxon>
        <taxon>Monodnaviria</taxon>
        <taxon>Shotokuvirae</taxon>
        <taxon>Cressdnaviricota</taxon>
        <taxon>Repensiviricetes</taxon>
        <taxon>Geplafuvirales</taxon>
        <taxon>Genomoviridae</taxon>
        <taxon>Gemycircularvirus</taxon>
        <taxon>Gemycircularvirus ptero8</taxon>
    </lineage>
</organism>
<dbReference type="EMBL" id="KT732806">
    <property type="protein sequence ID" value="AMH87707.1"/>
    <property type="molecule type" value="Genomic_DNA"/>
</dbReference>
<dbReference type="OrthoDB" id="7982at10239"/>
<proteinExistence type="predicted"/>
<evidence type="ECO:0000313" key="1">
    <source>
        <dbReference type="EMBL" id="AMH87707.1"/>
    </source>
</evidence>
<sequence>MPRYATRRISGRYSKTKQANRYKAKYKRKYKAKRKYGGMSKKKILDLTAIKKRDAMLVSTNITLASPSGSTSFNNNGAVLGPNRTYFIPWIATWRDNSTVSGGAQTGTRFDTATRTATTCYMRGLKEQIYFIQNDGSQWMWRRICFKYRGPVVYQQSKAGYTLAVETSNGFQRLYNNINDSSGANMLNTMIGIMFRGQVGVDYGNFFNAPTDNTRCEIVYDKTRSLATGNQNGYSRRVSLWHGMNKNLVYDDDEAGGAIAAGNASVSDKRGMGDYYVVDMFICEAPQSSSSQLIVVPEATLYWHEK</sequence>
<protein>
    <submittedName>
        <fullName evidence="1">Capsid protein</fullName>
    </submittedName>
</protein>
<dbReference type="GeneID" id="37617543"/>
<evidence type="ECO:0000313" key="2">
    <source>
        <dbReference type="Proteomes" id="UP000107872"/>
    </source>
</evidence>
<name>A0A140CTQ0_9VIRU</name>
<keyword evidence="2" id="KW-1185">Reference proteome</keyword>
<dbReference type="Proteomes" id="UP000107872">
    <property type="component" value="Segment"/>
</dbReference>
<dbReference type="KEGG" id="vg:37617543"/>
<reference evidence="2" key="1">
    <citation type="journal article" date="2016" name="Infect. Genet. Evol.">
        <title>Cycloviruses, gemycircularviruses and other novel replication-associated protein encoding circular viruses in Pacific flying fox (Pteropus tonganus) faeces.</title>
        <authorList>
            <person name="Male M.F."/>
            <person name="Kraberger S."/>
            <person name="Stainton D."/>
            <person name="Kami V."/>
            <person name="Varsani A."/>
        </authorList>
    </citation>
    <scope>NUCLEOTIDE SEQUENCE [LARGE SCALE GENOMIC DNA]</scope>
</reference>